<protein>
    <submittedName>
        <fullName evidence="1 2">Uncharacterized protein</fullName>
    </submittedName>
</protein>
<dbReference type="AlphaFoldDB" id="A0A0Q3EC68"/>
<proteinExistence type="predicted"/>
<accession>A0A0Q3EC68</accession>
<name>A0A0Q3EC68_BRADI</name>
<keyword evidence="3" id="KW-1185">Reference proteome</keyword>
<evidence type="ECO:0000313" key="1">
    <source>
        <dbReference type="EMBL" id="KQJ85382.1"/>
    </source>
</evidence>
<sequence>MQWISDDWPRGLDRAVRSTGISRSDRYFVCGSPRHRRHGHSSTNRDPERITKYRTSMCSGRSIDPLHIYAFIDACMTRSSEIDHLSGVVEKFKGVKCLAHLIFKQKSKILVDT</sequence>
<dbReference type="EnsemblPlants" id="KQJ85382">
    <property type="protein sequence ID" value="KQJ85382"/>
    <property type="gene ID" value="BRADI_5g26716v3"/>
</dbReference>
<evidence type="ECO:0000313" key="3">
    <source>
        <dbReference type="Proteomes" id="UP000008810"/>
    </source>
</evidence>
<dbReference type="EMBL" id="CM000884">
    <property type="protein sequence ID" value="KQJ85382.1"/>
    <property type="molecule type" value="Genomic_DNA"/>
</dbReference>
<organism evidence="1">
    <name type="scientific">Brachypodium distachyon</name>
    <name type="common">Purple false brome</name>
    <name type="synonym">Trachynia distachya</name>
    <dbReference type="NCBI Taxonomy" id="15368"/>
    <lineage>
        <taxon>Eukaryota</taxon>
        <taxon>Viridiplantae</taxon>
        <taxon>Streptophyta</taxon>
        <taxon>Embryophyta</taxon>
        <taxon>Tracheophyta</taxon>
        <taxon>Spermatophyta</taxon>
        <taxon>Magnoliopsida</taxon>
        <taxon>Liliopsida</taxon>
        <taxon>Poales</taxon>
        <taxon>Poaceae</taxon>
        <taxon>BOP clade</taxon>
        <taxon>Pooideae</taxon>
        <taxon>Stipodae</taxon>
        <taxon>Brachypodieae</taxon>
        <taxon>Brachypodium</taxon>
    </lineage>
</organism>
<evidence type="ECO:0000313" key="2">
    <source>
        <dbReference type="EnsemblPlants" id="KQJ85382"/>
    </source>
</evidence>
<gene>
    <name evidence="1" type="ORF">BRADI_5g26716v3</name>
</gene>
<dbReference type="InParanoid" id="A0A0Q3EC68"/>
<dbReference type="Proteomes" id="UP000008810">
    <property type="component" value="Chromosome 5"/>
</dbReference>
<reference evidence="1 2" key="1">
    <citation type="journal article" date="2010" name="Nature">
        <title>Genome sequencing and analysis of the model grass Brachypodium distachyon.</title>
        <authorList>
            <consortium name="International Brachypodium Initiative"/>
        </authorList>
    </citation>
    <scope>NUCLEOTIDE SEQUENCE [LARGE SCALE GENOMIC DNA]</scope>
    <source>
        <strain evidence="1 2">Bd21</strain>
    </source>
</reference>
<reference evidence="2" key="3">
    <citation type="submission" date="2018-08" db="UniProtKB">
        <authorList>
            <consortium name="EnsemblPlants"/>
        </authorList>
    </citation>
    <scope>IDENTIFICATION</scope>
    <source>
        <strain evidence="2">cv. Bd21</strain>
    </source>
</reference>
<dbReference type="Gramene" id="KQJ85382">
    <property type="protein sequence ID" value="KQJ85382"/>
    <property type="gene ID" value="BRADI_5g26716v3"/>
</dbReference>
<reference evidence="1" key="2">
    <citation type="submission" date="2017-06" db="EMBL/GenBank/DDBJ databases">
        <title>WGS assembly of Brachypodium distachyon.</title>
        <authorList>
            <consortium name="The International Brachypodium Initiative"/>
            <person name="Lucas S."/>
            <person name="Harmon-Smith M."/>
            <person name="Lail K."/>
            <person name="Tice H."/>
            <person name="Grimwood J."/>
            <person name="Bruce D."/>
            <person name="Barry K."/>
            <person name="Shu S."/>
            <person name="Lindquist E."/>
            <person name="Wang M."/>
            <person name="Pitluck S."/>
            <person name="Vogel J.P."/>
            <person name="Garvin D.F."/>
            <person name="Mockler T.C."/>
            <person name="Schmutz J."/>
            <person name="Rokhsar D."/>
            <person name="Bevan M.W."/>
        </authorList>
    </citation>
    <scope>NUCLEOTIDE SEQUENCE</scope>
    <source>
        <strain evidence="1">Bd21</strain>
    </source>
</reference>